<accession>V6EYU5</accession>
<evidence type="ECO:0000256" key="1">
    <source>
        <dbReference type="SAM" id="MobiDB-lite"/>
    </source>
</evidence>
<dbReference type="HOGENOM" id="CLU_2898901_0_0_5"/>
<feature type="compositionally biased region" description="Polar residues" evidence="1">
    <location>
        <begin position="1"/>
        <end position="12"/>
    </location>
</feature>
<dbReference type="STRING" id="1430440.MGMSRv2__1102"/>
<dbReference type="AlphaFoldDB" id="V6EYU5"/>
<sequence length="62" mass="7038">MTTRSGITANHTRNCHHDADDREHSLPLLRSNRDTTRPLDRFGECYISSPVSRVNCVLGKKT</sequence>
<protein>
    <submittedName>
        <fullName evidence="2">Uncharacterized protein</fullName>
    </submittedName>
</protein>
<keyword evidence="3" id="KW-1185">Reference proteome</keyword>
<dbReference type="EMBL" id="HG794546">
    <property type="protein sequence ID" value="CDK98317.1"/>
    <property type="molecule type" value="Genomic_DNA"/>
</dbReference>
<gene>
    <name evidence="2" type="ordered locus">MGMSRv2__1102</name>
</gene>
<dbReference type="Proteomes" id="UP000018922">
    <property type="component" value="Chromosome I"/>
</dbReference>
<feature type="region of interest" description="Disordered" evidence="1">
    <location>
        <begin position="1"/>
        <end position="36"/>
    </location>
</feature>
<name>V6EYU5_MAGGM</name>
<organism evidence="2 3">
    <name type="scientific">Magnetospirillum gryphiswaldense (strain DSM 6361 / JCM 21280 / NBRC 15271 / MSR-1)</name>
    <dbReference type="NCBI Taxonomy" id="431944"/>
    <lineage>
        <taxon>Bacteria</taxon>
        <taxon>Pseudomonadati</taxon>
        <taxon>Pseudomonadota</taxon>
        <taxon>Alphaproteobacteria</taxon>
        <taxon>Rhodospirillales</taxon>
        <taxon>Rhodospirillaceae</taxon>
        <taxon>Magnetospirillum</taxon>
    </lineage>
</organism>
<dbReference type="KEGG" id="mgy:MGMSRv2__1102"/>
<proteinExistence type="predicted"/>
<evidence type="ECO:0000313" key="3">
    <source>
        <dbReference type="Proteomes" id="UP000018922"/>
    </source>
</evidence>
<reference evidence="2 3" key="1">
    <citation type="journal article" date="2014" name="Genome Announc.">
        <title>Complete genome sequence of Magnetospirillum gryphiswaldense MSR-1.</title>
        <authorList>
            <person name="Wang X."/>
            <person name="Wang Q."/>
            <person name="Zhang W."/>
            <person name="Wang Y."/>
            <person name="Li L."/>
            <person name="Wen T."/>
            <person name="Zhang T."/>
            <person name="Zhang Y."/>
            <person name="Xu J."/>
            <person name="Hu J."/>
            <person name="Li S."/>
            <person name="Liu L."/>
            <person name="Liu J."/>
            <person name="Jiang W."/>
            <person name="Tian J."/>
            <person name="Li Y."/>
            <person name="Schuler D."/>
            <person name="Wang L."/>
            <person name="Li J."/>
        </authorList>
    </citation>
    <scope>NUCLEOTIDE SEQUENCE [LARGE SCALE GENOMIC DNA]</scope>
    <source>
        <strain evidence="3">DSM 6361 / JCM 21280 / NBRC 15271 / MSR-1</strain>
    </source>
</reference>
<evidence type="ECO:0000313" key="2">
    <source>
        <dbReference type="EMBL" id="CDK98317.1"/>
    </source>
</evidence>
<feature type="compositionally biased region" description="Basic and acidic residues" evidence="1">
    <location>
        <begin position="15"/>
        <end position="36"/>
    </location>
</feature>